<dbReference type="InterPro" id="IPR009006">
    <property type="entry name" value="Ala_racemase/Decarboxylase_C"/>
</dbReference>
<dbReference type="GO" id="GO:0008836">
    <property type="term" value="F:diaminopimelate decarboxylase activity"/>
    <property type="evidence" value="ECO:0007669"/>
    <property type="project" value="TreeGrafter"/>
</dbReference>
<dbReference type="PANTHER" id="PTHR43727">
    <property type="entry name" value="DIAMINOPIMELATE DECARBOXYLASE"/>
    <property type="match status" value="1"/>
</dbReference>
<protein>
    <recommendedName>
        <fullName evidence="3">Orn/DAP/Arg decarboxylase 2 C-terminal domain-containing protein</fullName>
    </recommendedName>
</protein>
<feature type="domain" description="Orn/DAP/Arg decarboxylase 2 C-terminal" evidence="3">
    <location>
        <begin position="66"/>
        <end position="348"/>
    </location>
</feature>
<dbReference type="RefSeq" id="WP_370595882.1">
    <property type="nucleotide sequence ID" value="NZ_JALBUR010000009.1"/>
</dbReference>
<reference evidence="4 5" key="1">
    <citation type="submission" date="2022-03" db="EMBL/GenBank/DDBJ databases">
        <title>Novel taxa within the pig intestine.</title>
        <authorList>
            <person name="Wylensek D."/>
            <person name="Bishof K."/>
            <person name="Afrizal A."/>
            <person name="Clavel T."/>
        </authorList>
    </citation>
    <scope>NUCLEOTIDE SEQUENCE [LARGE SCALE GENOMIC DNA]</scope>
    <source>
        <strain evidence="4 5">CLA-KB-P133</strain>
    </source>
</reference>
<dbReference type="InterPro" id="IPR029066">
    <property type="entry name" value="PLP-binding_barrel"/>
</dbReference>
<evidence type="ECO:0000259" key="3">
    <source>
        <dbReference type="Pfam" id="PF00278"/>
    </source>
</evidence>
<comment type="caution">
    <text evidence="4">The sequence shown here is derived from an EMBL/GenBank/DDBJ whole genome shotgun (WGS) entry which is preliminary data.</text>
</comment>
<dbReference type="InterPro" id="IPR022643">
    <property type="entry name" value="De-COase2_C"/>
</dbReference>
<gene>
    <name evidence="4" type="ORF">MOZ60_05085</name>
</gene>
<name>A0AB35U508_9FIRM</name>
<proteinExistence type="predicted"/>
<accession>A0AB35U508</accession>
<dbReference type="GO" id="GO:0009089">
    <property type="term" value="P:lysine biosynthetic process via diaminopimelate"/>
    <property type="evidence" value="ECO:0007669"/>
    <property type="project" value="TreeGrafter"/>
</dbReference>
<evidence type="ECO:0000313" key="4">
    <source>
        <dbReference type="EMBL" id="MDX8419467.1"/>
    </source>
</evidence>
<dbReference type="Gene3D" id="3.20.20.10">
    <property type="entry name" value="Alanine racemase"/>
    <property type="match status" value="1"/>
</dbReference>
<sequence length="397" mass="43944">MNRELLSQLEKEGTPAYVFDLDVFRNRFAYLHNGIGLDTGMTFSMKANPFLTSTAAKIAEHIEVCSFGEFCLCRHLGIRPEKLLISGVLKKEEDAREMAGYGKDAALYTAESPDQMEILNACGKALGLTLEVLPRLSSGSQFGMDAETVKGLIAHRDQYPYLHIKGIHFFSGTQKKMLKKHTKEIAMLDAFLQSAEAETGYHLQMLEYGTGFGVPYFVDQKETVTTPESLAEFKALLAGMKWQGHKSVEMGRALAYSCGSYYTAVEDLKTTDGTNYVICDGGIHQLHYDGQLRGMYIPNIDVISTQQPGPEETYAICGSLCTTNDILVSGFKHTQLHKGDILVFGNTGAYSFYEGMSLFLSHELPAVWLVDQNGLQLARSRRETWMLNGAGCATIAE</sequence>
<dbReference type="PANTHER" id="PTHR43727:SF2">
    <property type="entry name" value="GROUP IV DECARBOXYLASE"/>
    <property type="match status" value="1"/>
</dbReference>
<comment type="cofactor">
    <cofactor evidence="1">
        <name>pyridoxal 5'-phosphate</name>
        <dbReference type="ChEBI" id="CHEBI:597326"/>
    </cofactor>
</comment>
<evidence type="ECO:0000256" key="2">
    <source>
        <dbReference type="ARBA" id="ARBA00022898"/>
    </source>
</evidence>
<dbReference type="SUPFAM" id="SSF50621">
    <property type="entry name" value="Alanine racemase C-terminal domain-like"/>
    <property type="match status" value="1"/>
</dbReference>
<dbReference type="EMBL" id="JALBUR010000009">
    <property type="protein sequence ID" value="MDX8419467.1"/>
    <property type="molecule type" value="Genomic_DNA"/>
</dbReference>
<dbReference type="Gene3D" id="2.40.37.10">
    <property type="entry name" value="Lyase, Ornithine Decarboxylase, Chain A, domain 1"/>
    <property type="match status" value="1"/>
</dbReference>
<dbReference type="SUPFAM" id="SSF51419">
    <property type="entry name" value="PLP-binding barrel"/>
    <property type="match status" value="1"/>
</dbReference>
<organism evidence="4 5">
    <name type="scientific">Grylomicrobium aquisgranensis</name>
    <dbReference type="NCBI Taxonomy" id="2926318"/>
    <lineage>
        <taxon>Bacteria</taxon>
        <taxon>Bacillati</taxon>
        <taxon>Bacillota</taxon>
        <taxon>Erysipelotrichia</taxon>
        <taxon>Erysipelotrichales</taxon>
        <taxon>Erysipelotrichaceae</taxon>
        <taxon>Grylomicrobium</taxon>
    </lineage>
</organism>
<evidence type="ECO:0000313" key="5">
    <source>
        <dbReference type="Proteomes" id="UP001286174"/>
    </source>
</evidence>
<keyword evidence="5" id="KW-1185">Reference proteome</keyword>
<dbReference type="Pfam" id="PF00278">
    <property type="entry name" value="Orn_DAP_Arg_deC"/>
    <property type="match status" value="1"/>
</dbReference>
<dbReference type="Proteomes" id="UP001286174">
    <property type="component" value="Unassembled WGS sequence"/>
</dbReference>
<evidence type="ECO:0000256" key="1">
    <source>
        <dbReference type="ARBA" id="ARBA00001933"/>
    </source>
</evidence>
<keyword evidence="2" id="KW-0663">Pyridoxal phosphate</keyword>
<dbReference type="AlphaFoldDB" id="A0AB35U508"/>